<dbReference type="VEuPathDB" id="VectorBase:ISCP_006191"/>
<evidence type="ECO:0000313" key="2">
    <source>
        <dbReference type="EMBL" id="EEC08616.1"/>
    </source>
</evidence>
<dbReference type="VEuPathDB" id="VectorBase:ISCW019186"/>
<evidence type="ECO:0000256" key="1">
    <source>
        <dbReference type="SAM" id="MobiDB-lite"/>
    </source>
</evidence>
<dbReference type="HOGENOM" id="CLU_1706218_0_0_1"/>
<dbReference type="AlphaFoldDB" id="B7PPU4"/>
<gene>
    <name evidence="2" type="ORF">IscW_ISCW019186</name>
</gene>
<proteinExistence type="predicted"/>
<accession>B7PPU4</accession>
<protein>
    <submittedName>
        <fullName evidence="2 3">Uncharacterized protein</fullName>
    </submittedName>
</protein>
<keyword evidence="4" id="KW-1185">Reference proteome</keyword>
<organism>
    <name type="scientific">Ixodes scapularis</name>
    <name type="common">Black-legged tick</name>
    <name type="synonym">Deer tick</name>
    <dbReference type="NCBI Taxonomy" id="6945"/>
    <lineage>
        <taxon>Eukaryota</taxon>
        <taxon>Metazoa</taxon>
        <taxon>Ecdysozoa</taxon>
        <taxon>Arthropoda</taxon>
        <taxon>Chelicerata</taxon>
        <taxon>Arachnida</taxon>
        <taxon>Acari</taxon>
        <taxon>Parasitiformes</taxon>
        <taxon>Ixodida</taxon>
        <taxon>Ixodoidea</taxon>
        <taxon>Ixodidae</taxon>
        <taxon>Ixodinae</taxon>
        <taxon>Ixodes</taxon>
    </lineage>
</organism>
<evidence type="ECO:0000313" key="3">
    <source>
        <dbReference type="EnsemblMetazoa" id="ISCW019186-PA"/>
    </source>
</evidence>
<sequence>MSGPGHCFVPPASLPLSPAGSATYSEKRPSSGQNLSTVSRQRLRGSAADARYTQKNPNGKKRRSSPSNYNDVKLKLLQESAGSLEFRDTDVLYPSDPNSVTYATGPMQDDVYGAAVGSTQLGSMMDLQHGGQHVQDAQGQDPDGKKKLRRSKLL</sequence>
<dbReference type="Proteomes" id="UP000001555">
    <property type="component" value="Unassembled WGS sequence"/>
</dbReference>
<reference evidence="3" key="2">
    <citation type="submission" date="2020-05" db="UniProtKB">
        <authorList>
            <consortium name="EnsemblMetazoa"/>
        </authorList>
    </citation>
    <scope>IDENTIFICATION</scope>
    <source>
        <strain evidence="3">wikel</strain>
    </source>
</reference>
<dbReference type="PaxDb" id="6945-B7PPU4"/>
<dbReference type="EMBL" id="ABJB010519883">
    <property type="status" value="NOT_ANNOTATED_CDS"/>
    <property type="molecule type" value="Genomic_DNA"/>
</dbReference>
<reference evidence="2 4" key="1">
    <citation type="submission" date="2008-03" db="EMBL/GenBank/DDBJ databases">
        <title>Annotation of Ixodes scapularis.</title>
        <authorList>
            <consortium name="Ixodes scapularis Genome Project Consortium"/>
            <person name="Caler E."/>
            <person name="Hannick L.I."/>
            <person name="Bidwell S."/>
            <person name="Joardar V."/>
            <person name="Thiagarajan M."/>
            <person name="Amedeo P."/>
            <person name="Galinsky K.J."/>
            <person name="Schobel S."/>
            <person name="Inman J."/>
            <person name="Hostetler J."/>
            <person name="Miller J."/>
            <person name="Hammond M."/>
            <person name="Megy K."/>
            <person name="Lawson D."/>
            <person name="Kodira C."/>
            <person name="Sutton G."/>
            <person name="Meyer J."/>
            <person name="Hill C.A."/>
            <person name="Birren B."/>
            <person name="Nene V."/>
            <person name="Collins F."/>
            <person name="Alarcon-Chaidez F."/>
            <person name="Wikel S."/>
            <person name="Strausberg R."/>
        </authorList>
    </citation>
    <scope>NUCLEOTIDE SEQUENCE [LARGE SCALE GENOMIC DNA]</scope>
    <source>
        <strain evidence="4">Wikel</strain>
        <strain evidence="2">Wikel colony</strain>
    </source>
</reference>
<name>B7PPU4_IXOSC</name>
<feature type="region of interest" description="Disordered" evidence="1">
    <location>
        <begin position="125"/>
        <end position="154"/>
    </location>
</feature>
<feature type="compositionally biased region" description="Low complexity" evidence="1">
    <location>
        <begin position="10"/>
        <end position="19"/>
    </location>
</feature>
<evidence type="ECO:0000313" key="4">
    <source>
        <dbReference type="Proteomes" id="UP000001555"/>
    </source>
</evidence>
<dbReference type="EnsemblMetazoa" id="ISCW019186-RA">
    <property type="protein sequence ID" value="ISCW019186-PA"/>
    <property type="gene ID" value="ISCW019186"/>
</dbReference>
<dbReference type="OrthoDB" id="3225452at2759"/>
<dbReference type="VEuPathDB" id="VectorBase:ISCI019186"/>
<dbReference type="EMBL" id="DS760728">
    <property type="protein sequence ID" value="EEC08616.1"/>
    <property type="molecule type" value="Genomic_DNA"/>
</dbReference>
<feature type="region of interest" description="Disordered" evidence="1">
    <location>
        <begin position="1"/>
        <end position="71"/>
    </location>
</feature>
<dbReference type="InParanoid" id="B7PPU4"/>
<feature type="compositionally biased region" description="Polar residues" evidence="1">
    <location>
        <begin position="20"/>
        <end position="40"/>
    </location>
</feature>